<proteinExistence type="inferred from homology"/>
<dbReference type="InterPro" id="IPR003697">
    <property type="entry name" value="Maf-like"/>
</dbReference>
<dbReference type="GO" id="GO:0016787">
    <property type="term" value="F:hydrolase activity"/>
    <property type="evidence" value="ECO:0007669"/>
    <property type="project" value="UniProtKB-KW"/>
</dbReference>
<keyword evidence="3 4" id="KW-0546">Nucleotide metabolism</keyword>
<dbReference type="CDD" id="cd00555">
    <property type="entry name" value="Maf"/>
    <property type="match status" value="1"/>
</dbReference>
<comment type="caution">
    <text evidence="4">Lacks conserved residue(s) required for the propagation of feature annotation.</text>
</comment>
<feature type="site" description="Important for substrate specificity" evidence="4">
    <location>
        <position position="79"/>
    </location>
</feature>
<dbReference type="PANTHER" id="PTHR43213:SF5">
    <property type="entry name" value="BIFUNCTIONAL DTTP_UTP PYROPHOSPHATASE_METHYLTRANSFERASE PROTEIN-RELATED"/>
    <property type="match status" value="1"/>
</dbReference>
<dbReference type="NCBIfam" id="TIGR00172">
    <property type="entry name" value="maf"/>
    <property type="match status" value="1"/>
</dbReference>
<organism evidence="5 6">
    <name type="scientific">Gilvimarinus algae</name>
    <dbReference type="NCBI Taxonomy" id="3058037"/>
    <lineage>
        <taxon>Bacteria</taxon>
        <taxon>Pseudomonadati</taxon>
        <taxon>Pseudomonadota</taxon>
        <taxon>Gammaproteobacteria</taxon>
        <taxon>Cellvibrionales</taxon>
        <taxon>Cellvibrionaceae</taxon>
        <taxon>Gilvimarinus</taxon>
    </lineage>
</organism>
<comment type="subcellular location">
    <subcellularLocation>
        <location evidence="4">Cytoplasm</location>
    </subcellularLocation>
</comment>
<accession>A0ABT8TFQ9</accession>
<comment type="similarity">
    <text evidence="4">Belongs to the Maf family. YhdE subfamily.</text>
</comment>
<gene>
    <name evidence="5" type="ORF">QWI16_11765</name>
</gene>
<keyword evidence="4" id="KW-0963">Cytoplasm</keyword>
<dbReference type="Gene3D" id="3.90.950.10">
    <property type="match status" value="1"/>
</dbReference>
<evidence type="ECO:0000256" key="2">
    <source>
        <dbReference type="ARBA" id="ARBA00022801"/>
    </source>
</evidence>
<dbReference type="PANTHER" id="PTHR43213">
    <property type="entry name" value="BIFUNCTIONAL DTTP/UTP PYROPHOSPHATASE/METHYLTRANSFERASE PROTEIN-RELATED"/>
    <property type="match status" value="1"/>
</dbReference>
<name>A0ABT8TFQ9_9GAMM</name>
<comment type="cofactor">
    <cofactor evidence="1 4">
        <name>a divalent metal cation</name>
        <dbReference type="ChEBI" id="CHEBI:60240"/>
    </cofactor>
</comment>
<evidence type="ECO:0000313" key="6">
    <source>
        <dbReference type="Proteomes" id="UP001168380"/>
    </source>
</evidence>
<comment type="catalytic activity">
    <reaction evidence="4">
        <text>dTTP + H2O = dTMP + diphosphate + H(+)</text>
        <dbReference type="Rhea" id="RHEA:28534"/>
        <dbReference type="ChEBI" id="CHEBI:15377"/>
        <dbReference type="ChEBI" id="CHEBI:15378"/>
        <dbReference type="ChEBI" id="CHEBI:33019"/>
        <dbReference type="ChEBI" id="CHEBI:37568"/>
        <dbReference type="ChEBI" id="CHEBI:63528"/>
        <dbReference type="EC" id="3.6.1.9"/>
    </reaction>
</comment>
<dbReference type="InterPro" id="IPR029001">
    <property type="entry name" value="ITPase-like_fam"/>
</dbReference>
<comment type="caution">
    <text evidence="5">The sequence shown here is derived from an EMBL/GenBank/DDBJ whole genome shotgun (WGS) entry which is preliminary data.</text>
</comment>
<evidence type="ECO:0000256" key="3">
    <source>
        <dbReference type="ARBA" id="ARBA00023080"/>
    </source>
</evidence>
<dbReference type="EC" id="3.6.1.9" evidence="4"/>
<keyword evidence="6" id="KW-1185">Reference proteome</keyword>
<dbReference type="Proteomes" id="UP001168380">
    <property type="component" value="Unassembled WGS sequence"/>
</dbReference>
<dbReference type="RefSeq" id="WP_302713349.1">
    <property type="nucleotide sequence ID" value="NZ_JAULRT010000059.1"/>
</dbReference>
<evidence type="ECO:0000256" key="1">
    <source>
        <dbReference type="ARBA" id="ARBA00001968"/>
    </source>
</evidence>
<comment type="catalytic activity">
    <reaction evidence="4">
        <text>UTP + H2O = UMP + diphosphate + H(+)</text>
        <dbReference type="Rhea" id="RHEA:29395"/>
        <dbReference type="ChEBI" id="CHEBI:15377"/>
        <dbReference type="ChEBI" id="CHEBI:15378"/>
        <dbReference type="ChEBI" id="CHEBI:33019"/>
        <dbReference type="ChEBI" id="CHEBI:46398"/>
        <dbReference type="ChEBI" id="CHEBI:57865"/>
        <dbReference type="EC" id="3.6.1.9"/>
    </reaction>
</comment>
<dbReference type="Pfam" id="PF02545">
    <property type="entry name" value="Maf"/>
    <property type="match status" value="1"/>
</dbReference>
<keyword evidence="2 4" id="KW-0378">Hydrolase</keyword>
<dbReference type="PIRSF" id="PIRSF006305">
    <property type="entry name" value="Maf"/>
    <property type="match status" value="1"/>
</dbReference>
<evidence type="ECO:0000313" key="5">
    <source>
        <dbReference type="EMBL" id="MDO3382845.1"/>
    </source>
</evidence>
<dbReference type="HAMAP" id="MF_00528">
    <property type="entry name" value="Maf"/>
    <property type="match status" value="1"/>
</dbReference>
<feature type="site" description="Important for substrate specificity" evidence="4">
    <location>
        <position position="19"/>
    </location>
</feature>
<evidence type="ECO:0000256" key="4">
    <source>
        <dbReference type="HAMAP-Rule" id="MF_00528"/>
    </source>
</evidence>
<comment type="function">
    <text evidence="4">Nucleoside triphosphate pyrophosphatase that hydrolyzes dTTP and UTP. May have a dual role in cell division arrest and in preventing the incorporation of modified nucleotides into cellular nucleic acids.</text>
</comment>
<protein>
    <recommendedName>
        <fullName evidence="4">dTTP/UTP pyrophosphatase</fullName>
        <shortName evidence="4">dTTPase/UTPase</shortName>
        <ecNumber evidence="4">3.6.1.9</ecNumber>
    </recommendedName>
    <alternativeName>
        <fullName evidence="4">Nucleoside triphosphate pyrophosphatase</fullName>
    </alternativeName>
    <alternativeName>
        <fullName evidence="4">Nucleotide pyrophosphatase</fullName>
        <shortName evidence="4">Nucleotide PPase</shortName>
    </alternativeName>
</protein>
<dbReference type="EMBL" id="JAULRT010000059">
    <property type="protein sequence ID" value="MDO3382845.1"/>
    <property type="molecule type" value="Genomic_DNA"/>
</dbReference>
<dbReference type="SUPFAM" id="SSF52972">
    <property type="entry name" value="ITPase-like"/>
    <property type="match status" value="1"/>
</dbReference>
<feature type="active site" description="Proton acceptor" evidence="4">
    <location>
        <position position="78"/>
    </location>
</feature>
<sequence>MNSSQVTPPPLYLASGSPRRRELLSQIGVRFEVLRVDVPEVRAAAETPESYVQRLALDKARAGRARLAGQPGVVLGADTLGVLDGEVLEKPHHRDDAHRMLSAMSGREHTVLTAVALTDGRLEAQAVVETRVRFRTLDAGEINRYWDTGEPVDKAGSYAIQGLGAVFVSRIQGSYSAVVGLPLETTAQLLSQYNIPVWQV</sequence>
<feature type="site" description="Important for substrate specificity" evidence="4">
    <location>
        <position position="161"/>
    </location>
</feature>
<reference evidence="5" key="1">
    <citation type="submission" date="2023-07" db="EMBL/GenBank/DDBJ databases">
        <title>Gilvimarinus algae sp. nov., isolated from the surface of Kelp.</title>
        <authorList>
            <person name="Sun Y.Y."/>
            <person name="Gong Y."/>
            <person name="Du Z.J."/>
        </authorList>
    </citation>
    <scope>NUCLEOTIDE SEQUENCE</scope>
    <source>
        <strain evidence="5">SDUM040014</strain>
    </source>
</reference>